<name>A0ABV9EK88_9ACTN</name>
<evidence type="ECO:0000313" key="5">
    <source>
        <dbReference type="Proteomes" id="UP001595891"/>
    </source>
</evidence>
<dbReference type="GO" id="GO:0008168">
    <property type="term" value="F:methyltransferase activity"/>
    <property type="evidence" value="ECO:0007669"/>
    <property type="project" value="UniProtKB-KW"/>
</dbReference>
<reference evidence="5" key="1">
    <citation type="journal article" date="2019" name="Int. J. Syst. Evol. Microbiol.">
        <title>The Global Catalogue of Microorganisms (GCM) 10K type strain sequencing project: providing services to taxonomists for standard genome sequencing and annotation.</title>
        <authorList>
            <consortium name="The Broad Institute Genomics Platform"/>
            <consortium name="The Broad Institute Genome Sequencing Center for Infectious Disease"/>
            <person name="Wu L."/>
            <person name="Ma J."/>
        </authorList>
    </citation>
    <scope>NUCLEOTIDE SEQUENCE [LARGE SCALE GENOMIC DNA]</scope>
    <source>
        <strain evidence="5">CCUG 49560</strain>
    </source>
</reference>
<evidence type="ECO:0000256" key="1">
    <source>
        <dbReference type="SAM" id="Coils"/>
    </source>
</evidence>
<feature type="domain" description="Methyltransferase type 11" evidence="3">
    <location>
        <begin position="35"/>
        <end position="135"/>
    </location>
</feature>
<dbReference type="GO" id="GO:0032259">
    <property type="term" value="P:methylation"/>
    <property type="evidence" value="ECO:0007669"/>
    <property type="project" value="UniProtKB-KW"/>
</dbReference>
<comment type="caution">
    <text evidence="4">The sequence shown here is derived from an EMBL/GenBank/DDBJ whole genome shotgun (WGS) entry which is preliminary data.</text>
</comment>
<dbReference type="InterPro" id="IPR029063">
    <property type="entry name" value="SAM-dependent_MTases_sf"/>
</dbReference>
<feature type="region of interest" description="Disordered" evidence="2">
    <location>
        <begin position="336"/>
        <end position="359"/>
    </location>
</feature>
<dbReference type="SUPFAM" id="SSF53335">
    <property type="entry name" value="S-adenosyl-L-methionine-dependent methyltransferases"/>
    <property type="match status" value="1"/>
</dbReference>
<proteinExistence type="predicted"/>
<dbReference type="RefSeq" id="WP_262847643.1">
    <property type="nucleotide sequence ID" value="NZ_JANZYP010000066.1"/>
</dbReference>
<evidence type="ECO:0000259" key="3">
    <source>
        <dbReference type="Pfam" id="PF08241"/>
    </source>
</evidence>
<protein>
    <submittedName>
        <fullName evidence="4">Methyltransferase domain-containing protein</fullName>
    </submittedName>
</protein>
<evidence type="ECO:0000313" key="4">
    <source>
        <dbReference type="EMBL" id="MFC4589213.1"/>
    </source>
</evidence>
<dbReference type="EMBL" id="JBHSFN010000015">
    <property type="protein sequence ID" value="MFC4589213.1"/>
    <property type="molecule type" value="Genomic_DNA"/>
</dbReference>
<evidence type="ECO:0000256" key="2">
    <source>
        <dbReference type="SAM" id="MobiDB-lite"/>
    </source>
</evidence>
<accession>A0ABV9EK88</accession>
<keyword evidence="1" id="KW-0175">Coiled coil</keyword>
<dbReference type="Gene3D" id="3.40.50.150">
    <property type="entry name" value="Vaccinia Virus protein VP39"/>
    <property type="match status" value="1"/>
</dbReference>
<organism evidence="4 5">
    <name type="scientific">Sphaerisporangium corydalis</name>
    <dbReference type="NCBI Taxonomy" id="1441875"/>
    <lineage>
        <taxon>Bacteria</taxon>
        <taxon>Bacillati</taxon>
        <taxon>Actinomycetota</taxon>
        <taxon>Actinomycetes</taxon>
        <taxon>Streptosporangiales</taxon>
        <taxon>Streptosporangiaceae</taxon>
        <taxon>Sphaerisporangium</taxon>
    </lineage>
</organism>
<gene>
    <name evidence="4" type="ORF">ACFO8L_24190</name>
</gene>
<dbReference type="PANTHER" id="PTHR43861">
    <property type="entry name" value="TRANS-ACONITATE 2-METHYLTRANSFERASE-RELATED"/>
    <property type="match status" value="1"/>
</dbReference>
<dbReference type="CDD" id="cd02440">
    <property type="entry name" value="AdoMet_MTases"/>
    <property type="match status" value="1"/>
</dbReference>
<keyword evidence="4" id="KW-0808">Transferase</keyword>
<keyword evidence="4" id="KW-0489">Methyltransferase</keyword>
<dbReference type="Pfam" id="PF08241">
    <property type="entry name" value="Methyltransf_11"/>
    <property type="match status" value="1"/>
</dbReference>
<dbReference type="Proteomes" id="UP001595891">
    <property type="component" value="Unassembled WGS sequence"/>
</dbReference>
<dbReference type="InterPro" id="IPR013216">
    <property type="entry name" value="Methyltransf_11"/>
</dbReference>
<keyword evidence="5" id="KW-1185">Reference proteome</keyword>
<feature type="coiled-coil region" evidence="1">
    <location>
        <begin position="278"/>
        <end position="309"/>
    </location>
</feature>
<sequence length="359" mass="39088">MTDDLVLREEDDRERLHWILDHLPASRPGRPIVVLDLGCAEGDLSLLLAERGDRVTGVDVRPPVIMHARRRCERLPSDVASRMDFAVGDGHKLDEAPDSTFDAAAVGGLLDHVGDPVQVLTELHRTLRPGATLVFTVPYGVTDAVLRLAEGGDDEPAGRPAGGGTDHAGRSAAGGADHAGPDGHAGPEAADDEGERRRVFYHGSLRHLVEPLFEIRELTVLRGHLAGVAVRRDEARGTPGFALSRAETAFLHRERLLHTEIAELRARCAETAARERTLARAREDLSEANGELRAEAVRLRSRVRHLEGRLVEYREVIARLRGSRAWRLVTAYRRLRHPDGGEPTPPPAAAQKLGAGPPG</sequence>
<dbReference type="PANTHER" id="PTHR43861:SF1">
    <property type="entry name" value="TRANS-ACONITATE 2-METHYLTRANSFERASE"/>
    <property type="match status" value="1"/>
</dbReference>
<feature type="region of interest" description="Disordered" evidence="2">
    <location>
        <begin position="151"/>
        <end position="193"/>
    </location>
</feature>
<feature type="compositionally biased region" description="Low complexity" evidence="2">
    <location>
        <begin position="173"/>
        <end position="187"/>
    </location>
</feature>